<proteinExistence type="predicted"/>
<keyword evidence="2" id="KW-1185">Reference proteome</keyword>
<organism evidence="1 2">
    <name type="scientific">Streptomyces nigrescens</name>
    <dbReference type="NCBI Taxonomy" id="1920"/>
    <lineage>
        <taxon>Bacteria</taxon>
        <taxon>Bacillati</taxon>
        <taxon>Actinomycetota</taxon>
        <taxon>Actinomycetes</taxon>
        <taxon>Kitasatosporales</taxon>
        <taxon>Streptomycetaceae</taxon>
        <taxon>Streptomyces</taxon>
    </lineage>
</organism>
<accession>A0ABM7ZV02</accession>
<protein>
    <recommendedName>
        <fullName evidence="3">Transposase</fullName>
    </recommendedName>
</protein>
<dbReference type="EMBL" id="AP026073">
    <property type="protein sequence ID" value="BDM70187.1"/>
    <property type="molecule type" value="Genomic_DNA"/>
</dbReference>
<evidence type="ECO:0000313" key="1">
    <source>
        <dbReference type="EMBL" id="BDM70187.1"/>
    </source>
</evidence>
<name>A0ABM7ZV02_STRNI</name>
<sequence length="61" mass="6711">MNKVTRGAGSRTAALVMVFKLIESAQHRWRAVNAPHLVALVRAGARFERGRMVERPQAVAA</sequence>
<gene>
    <name evidence="1" type="ORF">HEK616_36740</name>
</gene>
<evidence type="ECO:0008006" key="3">
    <source>
        <dbReference type="Google" id="ProtNLM"/>
    </source>
</evidence>
<reference evidence="1" key="1">
    <citation type="submission" date="2022-06" db="EMBL/GenBank/DDBJ databases">
        <title>Complete genome sequence of Streptomyces nigrescens HEK616.</title>
        <authorList>
            <person name="Asamizu S."/>
            <person name="Onaka H."/>
        </authorList>
    </citation>
    <scope>NUCLEOTIDE SEQUENCE</scope>
    <source>
        <strain evidence="1">HEK616</strain>
    </source>
</reference>
<dbReference type="Proteomes" id="UP001059597">
    <property type="component" value="Chromosome"/>
</dbReference>
<evidence type="ECO:0000313" key="2">
    <source>
        <dbReference type="Proteomes" id="UP001059597"/>
    </source>
</evidence>